<proteinExistence type="predicted"/>
<dbReference type="Pfam" id="PF07949">
    <property type="entry name" value="YbbR"/>
    <property type="match status" value="1"/>
</dbReference>
<evidence type="ECO:0000313" key="2">
    <source>
        <dbReference type="Proteomes" id="UP000783588"/>
    </source>
</evidence>
<reference evidence="1 2" key="1">
    <citation type="submission" date="2021-06" db="EMBL/GenBank/DDBJ databases">
        <authorList>
            <person name="Sun Q."/>
            <person name="Li D."/>
        </authorList>
    </citation>
    <scope>NUCLEOTIDE SEQUENCE [LARGE SCALE GENOMIC DNA]</scope>
    <source>
        <strain evidence="1 2">MSJd-7</strain>
    </source>
</reference>
<dbReference type="RefSeq" id="WP_216468853.1">
    <property type="nucleotide sequence ID" value="NZ_JAHLQI010000001.1"/>
</dbReference>
<gene>
    <name evidence="1" type="ORF">KQI75_01145</name>
</gene>
<protein>
    <recommendedName>
        <fullName evidence="3">YbbR-like domain-containing protein</fullName>
    </recommendedName>
</protein>
<evidence type="ECO:0000313" key="1">
    <source>
        <dbReference type="EMBL" id="MBU5489244.1"/>
    </source>
</evidence>
<keyword evidence="2" id="KW-1185">Reference proteome</keyword>
<dbReference type="PANTHER" id="PTHR37804">
    <property type="entry name" value="CDAA REGULATORY PROTEIN CDAR"/>
    <property type="match status" value="1"/>
</dbReference>
<dbReference type="InterPro" id="IPR053154">
    <property type="entry name" value="c-di-AMP_regulator"/>
</dbReference>
<comment type="caution">
    <text evidence="1">The sequence shown here is derived from an EMBL/GenBank/DDBJ whole genome shotgun (WGS) entry which is preliminary data.</text>
</comment>
<accession>A0ABS6ENH5</accession>
<dbReference type="EMBL" id="JAHLQI010000001">
    <property type="protein sequence ID" value="MBU5489244.1"/>
    <property type="molecule type" value="Genomic_DNA"/>
</dbReference>
<dbReference type="InterPro" id="IPR012505">
    <property type="entry name" value="YbbR"/>
</dbReference>
<sequence>MRKWITQHDVLTKLLSIVAAFILWSYFMGAQNPTRTLEYKDIAVQLTGVDQLYNNYNLKIIEGADATVDVKVSGSTNRLATLTASQIKVQADVSESITAPGTYQLSYTVILPESGMTCESRTPDSITVKADEMETKKVPVSVNLSKSASKNYIFDDPQLSAETVKISGPATVVDQVSTAVIDLDTSGVEKTLTDNYSYKLVDDNGKQVDTANISRDIASITVTLPVKEIKSVPLEVTVSPEDAAAAISTTISPKSVEIIGDPSAVDAVSSIKLGAINATTAENGDTHTFDIEPPTGVSLNDGQPASATVTVSVAQDITQKYTITDITLSDDDKDSSATVTLNTQSLDVTLIGPEKLLKKVSTDDIQAVAELSSKELSDGEHTIGVTVSSPDGTTVSGNYSVKITISRDNA</sequence>
<dbReference type="Proteomes" id="UP000783588">
    <property type="component" value="Unassembled WGS sequence"/>
</dbReference>
<evidence type="ECO:0008006" key="3">
    <source>
        <dbReference type="Google" id="ProtNLM"/>
    </source>
</evidence>
<organism evidence="1 2">
    <name type="scientific">Butyricicoccus intestinisimiae</name>
    <dbReference type="NCBI Taxonomy" id="2841509"/>
    <lineage>
        <taxon>Bacteria</taxon>
        <taxon>Bacillati</taxon>
        <taxon>Bacillota</taxon>
        <taxon>Clostridia</taxon>
        <taxon>Eubacteriales</taxon>
        <taxon>Butyricicoccaceae</taxon>
        <taxon>Butyricicoccus</taxon>
    </lineage>
</organism>
<dbReference type="PANTHER" id="PTHR37804:SF1">
    <property type="entry name" value="CDAA REGULATORY PROTEIN CDAR"/>
    <property type="match status" value="1"/>
</dbReference>
<name>A0ABS6ENH5_9FIRM</name>